<dbReference type="AlphaFoldDB" id="A0AAW1ST20"/>
<protein>
    <submittedName>
        <fullName evidence="2">Uncharacterized protein</fullName>
    </submittedName>
</protein>
<dbReference type="Proteomes" id="UP001485043">
    <property type="component" value="Unassembled WGS sequence"/>
</dbReference>
<accession>A0AAW1ST20</accession>
<keyword evidence="3" id="KW-1185">Reference proteome</keyword>
<feature type="non-terminal residue" evidence="2">
    <location>
        <position position="1"/>
    </location>
</feature>
<gene>
    <name evidence="2" type="ORF">WJX84_001567</name>
</gene>
<feature type="region of interest" description="Disordered" evidence="1">
    <location>
        <begin position="1"/>
        <end position="22"/>
    </location>
</feature>
<name>A0AAW1ST20_9CHLO</name>
<evidence type="ECO:0000256" key="1">
    <source>
        <dbReference type="SAM" id="MobiDB-lite"/>
    </source>
</evidence>
<organism evidence="2 3">
    <name type="scientific">Apatococcus fuscideae</name>
    <dbReference type="NCBI Taxonomy" id="2026836"/>
    <lineage>
        <taxon>Eukaryota</taxon>
        <taxon>Viridiplantae</taxon>
        <taxon>Chlorophyta</taxon>
        <taxon>core chlorophytes</taxon>
        <taxon>Trebouxiophyceae</taxon>
        <taxon>Chlorellales</taxon>
        <taxon>Chlorellaceae</taxon>
        <taxon>Apatococcus</taxon>
    </lineage>
</organism>
<evidence type="ECO:0000313" key="2">
    <source>
        <dbReference type="EMBL" id="KAK9854178.1"/>
    </source>
</evidence>
<proteinExistence type="predicted"/>
<dbReference type="EMBL" id="JALJOV010001115">
    <property type="protein sequence ID" value="KAK9854178.1"/>
    <property type="molecule type" value="Genomic_DNA"/>
</dbReference>
<comment type="caution">
    <text evidence="2">The sequence shown here is derived from an EMBL/GenBank/DDBJ whole genome shotgun (WGS) entry which is preliminary data.</text>
</comment>
<sequence length="22" mass="2389">PAYQPQLQGGKQDATSHQHPLS</sequence>
<reference evidence="2 3" key="1">
    <citation type="journal article" date="2024" name="Nat. Commun.">
        <title>Phylogenomics reveals the evolutionary origins of lichenization in chlorophyte algae.</title>
        <authorList>
            <person name="Puginier C."/>
            <person name="Libourel C."/>
            <person name="Otte J."/>
            <person name="Skaloud P."/>
            <person name="Haon M."/>
            <person name="Grisel S."/>
            <person name="Petersen M."/>
            <person name="Berrin J.G."/>
            <person name="Delaux P.M."/>
            <person name="Dal Grande F."/>
            <person name="Keller J."/>
        </authorList>
    </citation>
    <scope>NUCLEOTIDE SEQUENCE [LARGE SCALE GENOMIC DNA]</scope>
    <source>
        <strain evidence="2 3">SAG 2523</strain>
    </source>
</reference>
<evidence type="ECO:0000313" key="3">
    <source>
        <dbReference type="Proteomes" id="UP001485043"/>
    </source>
</evidence>